<dbReference type="Pfam" id="PF01852">
    <property type="entry name" value="START"/>
    <property type="match status" value="1"/>
</dbReference>
<comment type="caution">
    <text evidence="4">The sequence shown here is derived from an EMBL/GenBank/DDBJ whole genome shotgun (WGS) entry which is preliminary data.</text>
</comment>
<accession>A0A813DJZ0</accession>
<proteinExistence type="predicted"/>
<evidence type="ECO:0000313" key="4">
    <source>
        <dbReference type="EMBL" id="CAE8588217.1"/>
    </source>
</evidence>
<name>A0A813DJZ0_POLGL</name>
<dbReference type="OrthoDB" id="5403181at2759"/>
<dbReference type="CDD" id="cd00177">
    <property type="entry name" value="START"/>
    <property type="match status" value="1"/>
</dbReference>
<dbReference type="EMBL" id="CAJNNV010002978">
    <property type="protein sequence ID" value="CAE8588217.1"/>
    <property type="molecule type" value="Genomic_DNA"/>
</dbReference>
<evidence type="ECO:0000256" key="1">
    <source>
        <dbReference type="SAM" id="MobiDB-lite"/>
    </source>
</evidence>
<dbReference type="PROSITE" id="PS50848">
    <property type="entry name" value="START"/>
    <property type="match status" value="1"/>
</dbReference>
<dbReference type="SMART" id="SM00234">
    <property type="entry name" value="START"/>
    <property type="match status" value="1"/>
</dbReference>
<protein>
    <recommendedName>
        <fullName evidence="3">START domain-containing protein</fullName>
    </recommendedName>
</protein>
<keyword evidence="2" id="KW-0812">Transmembrane</keyword>
<dbReference type="Proteomes" id="UP000654075">
    <property type="component" value="Unassembled WGS sequence"/>
</dbReference>
<feature type="domain" description="START" evidence="3">
    <location>
        <begin position="458"/>
        <end position="654"/>
    </location>
</feature>
<dbReference type="OMA" id="IAPYEFQ"/>
<dbReference type="InterPro" id="IPR002913">
    <property type="entry name" value="START_lipid-bd_dom"/>
</dbReference>
<evidence type="ECO:0000256" key="2">
    <source>
        <dbReference type="SAM" id="Phobius"/>
    </source>
</evidence>
<evidence type="ECO:0000259" key="3">
    <source>
        <dbReference type="PROSITE" id="PS50848"/>
    </source>
</evidence>
<organism evidence="4 5">
    <name type="scientific">Polarella glacialis</name>
    <name type="common">Dinoflagellate</name>
    <dbReference type="NCBI Taxonomy" id="89957"/>
    <lineage>
        <taxon>Eukaryota</taxon>
        <taxon>Sar</taxon>
        <taxon>Alveolata</taxon>
        <taxon>Dinophyceae</taxon>
        <taxon>Suessiales</taxon>
        <taxon>Suessiaceae</taxon>
        <taxon>Polarella</taxon>
    </lineage>
</organism>
<dbReference type="AlphaFoldDB" id="A0A813DJZ0"/>
<dbReference type="InterPro" id="IPR023393">
    <property type="entry name" value="START-like_dom_sf"/>
</dbReference>
<feature type="transmembrane region" description="Helical" evidence="2">
    <location>
        <begin position="138"/>
        <end position="155"/>
    </location>
</feature>
<dbReference type="SUPFAM" id="SSF55961">
    <property type="entry name" value="Bet v1-like"/>
    <property type="match status" value="1"/>
</dbReference>
<dbReference type="GO" id="GO:0005737">
    <property type="term" value="C:cytoplasm"/>
    <property type="evidence" value="ECO:0007669"/>
    <property type="project" value="UniProtKB-ARBA"/>
</dbReference>
<feature type="compositionally biased region" description="Polar residues" evidence="1">
    <location>
        <begin position="406"/>
        <end position="415"/>
    </location>
</feature>
<dbReference type="InterPro" id="IPR051213">
    <property type="entry name" value="START_lipid_transfer"/>
</dbReference>
<dbReference type="GO" id="GO:0008289">
    <property type="term" value="F:lipid binding"/>
    <property type="evidence" value="ECO:0007669"/>
    <property type="project" value="InterPro"/>
</dbReference>
<keyword evidence="5" id="KW-1185">Reference proteome</keyword>
<keyword evidence="2" id="KW-0472">Membrane</keyword>
<feature type="region of interest" description="Disordered" evidence="1">
    <location>
        <begin position="401"/>
        <end position="421"/>
    </location>
</feature>
<dbReference type="Gene3D" id="3.30.530.20">
    <property type="match status" value="1"/>
</dbReference>
<dbReference type="PANTHER" id="PTHR19308">
    <property type="entry name" value="PHOSPHATIDYLCHOLINE TRANSFER PROTEIN"/>
    <property type="match status" value="1"/>
</dbReference>
<evidence type="ECO:0000313" key="5">
    <source>
        <dbReference type="Proteomes" id="UP000654075"/>
    </source>
</evidence>
<reference evidence="4" key="1">
    <citation type="submission" date="2021-02" db="EMBL/GenBank/DDBJ databases">
        <authorList>
            <person name="Dougan E. K."/>
            <person name="Rhodes N."/>
            <person name="Thang M."/>
            <person name="Chan C."/>
        </authorList>
    </citation>
    <scope>NUCLEOTIDE SEQUENCE</scope>
</reference>
<gene>
    <name evidence="4" type="ORF">PGLA1383_LOCUS7021</name>
</gene>
<dbReference type="PANTHER" id="PTHR19308:SF14">
    <property type="entry name" value="START DOMAIN-CONTAINING PROTEIN"/>
    <property type="match status" value="1"/>
</dbReference>
<sequence>MAQGICQSLFCQTSLSPDPQTVADWETMAEEADEETGLLDTKSRLHMIEKLVGGHDQRILSLEQGHGDTISLASTGGGLGHIPVRSVGPMGSAEVANPTTATPEDGGESLWDRSRKEQMKFFDQSHLMDVYSRPYRRAVNNGALMGGGFLGILALPFGPIGMAACFGLGAGCGALVGLCVDKRRAMSKIHQSEVEKNRLRSLVRWAAERLDDDNQEDQRINLEMVILEFKPIADIAQGSKNARKLLRLLDSWVAKKKAMRQLWTYMDQLLTNWRGMTQHDFFRAMAVLQTLIAMYQYRVRVLGEQERTFLLRIERLLNHEYVKLILAQNQGQNFSTQPGGEIMESMVYADAQDLIQRRSPHRIITPARQDLPGLEIDPNVMSDDEDIVPHSSPLSAQGVLMLPASGDNSPRTPKSPQKMMRTERRLKPPFFKSWDDFMEFDLTFKRKMPITQSDFSLLLEKESQGQNGWDVAIDRKELRVYKSAGSDTTGGCITMRAWATLPGVDKLVAFNMFHKLHNRMTWDRAFSDMQLDAEGIQGSDVLYSVLRFMTFTVRDYVQYRRTKVLEDGAIAIVMRSAVHSGYPEKAGWIRAESFISGYVFREGWEDGKKVLKMFLMTCTDVKGLIPKWVINIVAPRKPGEWMNDLKKACLDYQEANPTYRERMEAELKPFLEANPFDYEDVLVDESPVADKEEVNSPGHASL</sequence>
<keyword evidence="2" id="KW-1133">Transmembrane helix</keyword>